<dbReference type="EC" id="4.1.2.25" evidence="6"/>
<evidence type="ECO:0000313" key="9">
    <source>
        <dbReference type="Proteomes" id="UP000245461"/>
    </source>
</evidence>
<evidence type="ECO:0000256" key="2">
    <source>
        <dbReference type="ARBA" id="ARBA00005013"/>
    </source>
</evidence>
<dbReference type="RefSeq" id="WP_109907774.1">
    <property type="nucleotide sequence ID" value="NZ_QGLE01000014.1"/>
</dbReference>
<evidence type="ECO:0000256" key="4">
    <source>
        <dbReference type="ARBA" id="ARBA00022909"/>
    </source>
</evidence>
<dbReference type="GO" id="GO:0046656">
    <property type="term" value="P:folic acid biosynthetic process"/>
    <property type="evidence" value="ECO:0007669"/>
    <property type="project" value="UniProtKB-UniRule"/>
</dbReference>
<feature type="domain" description="Dihydroneopterin aldolase/epimerase" evidence="7">
    <location>
        <begin position="21"/>
        <end position="130"/>
    </location>
</feature>
<evidence type="ECO:0000256" key="3">
    <source>
        <dbReference type="ARBA" id="ARBA00005708"/>
    </source>
</evidence>
<dbReference type="PANTHER" id="PTHR42844:SF1">
    <property type="entry name" value="DIHYDRONEOPTERIN ALDOLASE 1-RELATED"/>
    <property type="match status" value="1"/>
</dbReference>
<evidence type="ECO:0000256" key="1">
    <source>
        <dbReference type="ARBA" id="ARBA00001353"/>
    </source>
</evidence>
<evidence type="ECO:0000256" key="6">
    <source>
        <dbReference type="RuleBase" id="RU362079"/>
    </source>
</evidence>
<dbReference type="Gene3D" id="3.30.1130.10">
    <property type="match status" value="1"/>
</dbReference>
<reference evidence="8 9" key="1">
    <citation type="submission" date="2018-05" db="EMBL/GenBank/DDBJ databases">
        <title>Zavarzinia sp. HR-AS.</title>
        <authorList>
            <person name="Lee Y."/>
            <person name="Jeon C.O."/>
        </authorList>
    </citation>
    <scope>NUCLEOTIDE SEQUENCE [LARGE SCALE GENOMIC DNA]</scope>
    <source>
        <strain evidence="8 9">HR-AS</strain>
    </source>
</reference>
<proteinExistence type="inferred from homology"/>
<comment type="catalytic activity">
    <reaction evidence="1 6">
        <text>7,8-dihydroneopterin = 6-hydroxymethyl-7,8-dihydropterin + glycolaldehyde</text>
        <dbReference type="Rhea" id="RHEA:10540"/>
        <dbReference type="ChEBI" id="CHEBI:17001"/>
        <dbReference type="ChEBI" id="CHEBI:17071"/>
        <dbReference type="ChEBI" id="CHEBI:44841"/>
        <dbReference type="EC" id="4.1.2.25"/>
    </reaction>
</comment>
<dbReference type="UniPathway" id="UPA00077">
    <property type="reaction ID" value="UER00154"/>
</dbReference>
<keyword evidence="5 6" id="KW-0456">Lyase</keyword>
<comment type="similarity">
    <text evidence="3 6">Belongs to the DHNA family.</text>
</comment>
<dbReference type="EMBL" id="QGLE01000014">
    <property type="protein sequence ID" value="PWR18526.1"/>
    <property type="molecule type" value="Genomic_DNA"/>
</dbReference>
<keyword evidence="4 6" id="KW-0289">Folate biosynthesis</keyword>
<dbReference type="Pfam" id="PF02152">
    <property type="entry name" value="FolB"/>
    <property type="match status" value="1"/>
</dbReference>
<dbReference type="SMART" id="SM00905">
    <property type="entry name" value="FolB"/>
    <property type="match status" value="1"/>
</dbReference>
<keyword evidence="9" id="KW-1185">Reference proteome</keyword>
<dbReference type="InterPro" id="IPR043133">
    <property type="entry name" value="GTP-CH-I_C/QueF"/>
</dbReference>
<comment type="caution">
    <text evidence="8">The sequence shown here is derived from an EMBL/GenBank/DDBJ whole genome shotgun (WGS) entry which is preliminary data.</text>
</comment>
<evidence type="ECO:0000313" key="8">
    <source>
        <dbReference type="EMBL" id="PWR18526.1"/>
    </source>
</evidence>
<name>A0A317DXE6_9PROT</name>
<evidence type="ECO:0000259" key="7">
    <source>
        <dbReference type="SMART" id="SM00905"/>
    </source>
</evidence>
<dbReference type="SUPFAM" id="SSF55620">
    <property type="entry name" value="Tetrahydrobiopterin biosynthesis enzymes-like"/>
    <property type="match status" value="1"/>
</dbReference>
<evidence type="ECO:0000256" key="5">
    <source>
        <dbReference type="ARBA" id="ARBA00023239"/>
    </source>
</evidence>
<gene>
    <name evidence="8" type="primary">folB</name>
    <name evidence="8" type="ORF">DKG74_19115</name>
</gene>
<dbReference type="NCBIfam" id="TIGR00525">
    <property type="entry name" value="folB"/>
    <property type="match status" value="1"/>
</dbReference>
<dbReference type="NCBIfam" id="TIGR00526">
    <property type="entry name" value="folB_dom"/>
    <property type="match status" value="1"/>
</dbReference>
<sequence>MSKSFVSPVGFADARQGLAHLFVRGLTIEAEIGVWAHEKGRRQIVRLDIDLAVDDPRSAGDDHGKVVCYEWASNEARAVVATGHFNLVERLAEEIADRLLSDPRVHAVRIRVEKPGAIRGADAAGIEIVRLGVTSLDVRP</sequence>
<dbReference type="OrthoDB" id="5297888at2"/>
<comment type="function">
    <text evidence="6">Catalyzes the conversion of 7,8-dihydroneopterin to 6-hydroxymethyl-7,8-dihydropterin.</text>
</comment>
<dbReference type="GO" id="GO:0005737">
    <property type="term" value="C:cytoplasm"/>
    <property type="evidence" value="ECO:0007669"/>
    <property type="project" value="TreeGrafter"/>
</dbReference>
<dbReference type="PANTHER" id="PTHR42844">
    <property type="entry name" value="DIHYDRONEOPTERIN ALDOLASE 1-RELATED"/>
    <property type="match status" value="1"/>
</dbReference>
<comment type="pathway">
    <text evidence="2 6">Cofactor biosynthesis; tetrahydrofolate biosynthesis; 2-amino-4-hydroxy-6-hydroxymethyl-7,8-dihydropteridine diphosphate from 7,8-dihydroneopterin triphosphate: step 3/4.</text>
</comment>
<accession>A0A317DXE6</accession>
<dbReference type="InterPro" id="IPR006156">
    <property type="entry name" value="Dihydroneopterin_aldolase"/>
</dbReference>
<dbReference type="AlphaFoldDB" id="A0A317DXE6"/>
<protein>
    <recommendedName>
        <fullName evidence="6">7,8-dihydroneopterin aldolase</fullName>
        <ecNumber evidence="6">4.1.2.25</ecNumber>
    </recommendedName>
</protein>
<dbReference type="GO" id="GO:0046654">
    <property type="term" value="P:tetrahydrofolate biosynthetic process"/>
    <property type="evidence" value="ECO:0007669"/>
    <property type="project" value="UniProtKB-UniRule"/>
</dbReference>
<dbReference type="GO" id="GO:0004150">
    <property type="term" value="F:dihydroneopterin aldolase activity"/>
    <property type="evidence" value="ECO:0007669"/>
    <property type="project" value="UniProtKB-UniRule"/>
</dbReference>
<dbReference type="Proteomes" id="UP000245461">
    <property type="component" value="Unassembled WGS sequence"/>
</dbReference>
<dbReference type="InterPro" id="IPR006157">
    <property type="entry name" value="FolB_dom"/>
</dbReference>
<organism evidence="8 9">
    <name type="scientific">Zavarzinia aquatilis</name>
    <dbReference type="NCBI Taxonomy" id="2211142"/>
    <lineage>
        <taxon>Bacteria</taxon>
        <taxon>Pseudomonadati</taxon>
        <taxon>Pseudomonadota</taxon>
        <taxon>Alphaproteobacteria</taxon>
        <taxon>Rhodospirillales</taxon>
        <taxon>Zavarziniaceae</taxon>
        <taxon>Zavarzinia</taxon>
    </lineage>
</organism>